<keyword evidence="2" id="KW-1185">Reference proteome</keyword>
<organism evidence="1 2">
    <name type="scientific">Vigna mungo</name>
    <name type="common">Black gram</name>
    <name type="synonym">Phaseolus mungo</name>
    <dbReference type="NCBI Taxonomy" id="3915"/>
    <lineage>
        <taxon>Eukaryota</taxon>
        <taxon>Viridiplantae</taxon>
        <taxon>Streptophyta</taxon>
        <taxon>Embryophyta</taxon>
        <taxon>Tracheophyta</taxon>
        <taxon>Spermatophyta</taxon>
        <taxon>Magnoliopsida</taxon>
        <taxon>eudicotyledons</taxon>
        <taxon>Gunneridae</taxon>
        <taxon>Pentapetalae</taxon>
        <taxon>rosids</taxon>
        <taxon>fabids</taxon>
        <taxon>Fabales</taxon>
        <taxon>Fabaceae</taxon>
        <taxon>Papilionoideae</taxon>
        <taxon>50 kb inversion clade</taxon>
        <taxon>NPAAA clade</taxon>
        <taxon>indigoferoid/millettioid clade</taxon>
        <taxon>Phaseoleae</taxon>
        <taxon>Vigna</taxon>
    </lineage>
</organism>
<dbReference type="EMBL" id="CP144700">
    <property type="protein sequence ID" value="WVZ23378.1"/>
    <property type="molecule type" value="Genomic_DNA"/>
</dbReference>
<dbReference type="Pfam" id="PF14223">
    <property type="entry name" value="Retrotran_gag_2"/>
    <property type="match status" value="1"/>
</dbReference>
<protein>
    <submittedName>
        <fullName evidence="1">Uncharacterized protein</fullName>
    </submittedName>
</protein>
<sequence>MYKENNRVRHVRLQTLRGEFENLKIEDKERVTEYITQVKKVVNQLDKNGEPMLANLVGDKILRSLKNDFKSIVSAIEEFKDLLVLLVKELVRPLRVHEQRRMKKNETLDQALPHNLA</sequence>
<dbReference type="Proteomes" id="UP001374535">
    <property type="component" value="Chromosome 1"/>
</dbReference>
<gene>
    <name evidence="1" type="ORF">V8G54_001922</name>
</gene>
<dbReference type="PANTHER" id="PTHR35317:SF28">
    <property type="entry name" value="ZINC FINGER, CCHC-TYPE, RIBONUCLEASE H-LIKE DOMAIN, GAG-PRE-INTEGRASE DOMAIN PROTEIN-RELATED"/>
    <property type="match status" value="1"/>
</dbReference>
<reference evidence="1 2" key="1">
    <citation type="journal article" date="2023" name="Life. Sci Alliance">
        <title>Evolutionary insights into 3D genome organization and epigenetic landscape of Vigna mungo.</title>
        <authorList>
            <person name="Junaid A."/>
            <person name="Singh B."/>
            <person name="Bhatia S."/>
        </authorList>
    </citation>
    <scope>NUCLEOTIDE SEQUENCE [LARGE SCALE GENOMIC DNA]</scope>
    <source>
        <strain evidence="1">Urdbean</strain>
    </source>
</reference>
<proteinExistence type="predicted"/>
<dbReference type="AlphaFoldDB" id="A0AAQ3PBA0"/>
<evidence type="ECO:0000313" key="1">
    <source>
        <dbReference type="EMBL" id="WVZ23378.1"/>
    </source>
</evidence>
<accession>A0AAQ3PBA0</accession>
<dbReference type="PANTHER" id="PTHR35317">
    <property type="entry name" value="OS04G0629600 PROTEIN"/>
    <property type="match status" value="1"/>
</dbReference>
<name>A0AAQ3PBA0_VIGMU</name>
<evidence type="ECO:0000313" key="2">
    <source>
        <dbReference type="Proteomes" id="UP001374535"/>
    </source>
</evidence>